<name>A0A1M6L720_9BACT</name>
<dbReference type="STRING" id="1123071.SAMN02745181_2313"/>
<dbReference type="Proteomes" id="UP000184510">
    <property type="component" value="Unassembled WGS sequence"/>
</dbReference>
<dbReference type="RefSeq" id="WP_143183914.1">
    <property type="nucleotide sequence ID" value="NZ_FQYR01000004.1"/>
</dbReference>
<proteinExistence type="predicted"/>
<dbReference type="AlphaFoldDB" id="A0A1M6L720"/>
<dbReference type="InParanoid" id="A0A1M6L720"/>
<dbReference type="EMBL" id="FQYR01000004">
    <property type="protein sequence ID" value="SHJ67003.1"/>
    <property type="molecule type" value="Genomic_DNA"/>
</dbReference>
<gene>
    <name evidence="1" type="ORF">SAMN02745181_2313</name>
</gene>
<organism evidence="1 2">
    <name type="scientific">Rubritalea squalenifaciens DSM 18772</name>
    <dbReference type="NCBI Taxonomy" id="1123071"/>
    <lineage>
        <taxon>Bacteria</taxon>
        <taxon>Pseudomonadati</taxon>
        <taxon>Verrucomicrobiota</taxon>
        <taxon>Verrucomicrobiia</taxon>
        <taxon>Verrucomicrobiales</taxon>
        <taxon>Rubritaleaceae</taxon>
        <taxon>Rubritalea</taxon>
    </lineage>
</organism>
<dbReference type="OrthoDB" id="345845at2"/>
<accession>A0A1M6L720</accession>
<evidence type="ECO:0000313" key="2">
    <source>
        <dbReference type="Proteomes" id="UP000184510"/>
    </source>
</evidence>
<protein>
    <submittedName>
        <fullName evidence="1">Uncharacterized protein</fullName>
    </submittedName>
</protein>
<sequence length="256" mass="29224">MKNIYLIGMCLLLIGLARAEHDWVSSYYLNPAPEDFVKEVKAIAESGELDKADLHPSLIGFLSQVMAQNPKKVDTWLTQLEDLKEKDRTTLLVAAWFSDTQGARDYFTQHGLNEYLQSKPKSILEMKIQTPESLDLLWGYFFARGDEASIRHIATAFDLAKYEGSLDRYKYENQSLEAQQAAYLEATFQAAVWSVESNCKQHSRVLEYCEKIFTAQDLSKAQREQLGKILVRVKPEQYRLEDGRVISVGAVSTIRD</sequence>
<keyword evidence="2" id="KW-1185">Reference proteome</keyword>
<reference evidence="1 2" key="1">
    <citation type="submission" date="2016-11" db="EMBL/GenBank/DDBJ databases">
        <authorList>
            <person name="Jaros S."/>
            <person name="Januszkiewicz K."/>
            <person name="Wedrychowicz H."/>
        </authorList>
    </citation>
    <scope>NUCLEOTIDE SEQUENCE [LARGE SCALE GENOMIC DNA]</scope>
    <source>
        <strain evidence="1 2">DSM 18772</strain>
    </source>
</reference>
<evidence type="ECO:0000313" key="1">
    <source>
        <dbReference type="EMBL" id="SHJ67003.1"/>
    </source>
</evidence>